<feature type="transmembrane region" description="Helical" evidence="5">
    <location>
        <begin position="258"/>
        <end position="279"/>
    </location>
</feature>
<feature type="transmembrane region" description="Helical" evidence="5">
    <location>
        <begin position="414"/>
        <end position="435"/>
    </location>
</feature>
<protein>
    <submittedName>
        <fullName evidence="6">Oidioi.mRNA.OKI2018_I69.chr2.g5390.t1.cds</fullName>
    </submittedName>
</protein>
<dbReference type="Pfam" id="PF13520">
    <property type="entry name" value="AA_permease_2"/>
    <property type="match status" value="1"/>
</dbReference>
<dbReference type="PIRSF" id="PIRSF006060">
    <property type="entry name" value="AA_transporter"/>
    <property type="match status" value="1"/>
</dbReference>
<dbReference type="InterPro" id="IPR050598">
    <property type="entry name" value="AminoAcid_Transporter"/>
</dbReference>
<dbReference type="EMBL" id="OU015567">
    <property type="protein sequence ID" value="CAG5111054.1"/>
    <property type="molecule type" value="Genomic_DNA"/>
</dbReference>
<evidence type="ECO:0000256" key="5">
    <source>
        <dbReference type="SAM" id="Phobius"/>
    </source>
</evidence>
<feature type="transmembrane region" description="Helical" evidence="5">
    <location>
        <begin position="352"/>
        <end position="371"/>
    </location>
</feature>
<dbReference type="Gene3D" id="1.20.1740.10">
    <property type="entry name" value="Amino acid/polyamine transporter I"/>
    <property type="match status" value="1"/>
</dbReference>
<organism evidence="6 7">
    <name type="scientific">Oikopleura dioica</name>
    <name type="common">Tunicate</name>
    <dbReference type="NCBI Taxonomy" id="34765"/>
    <lineage>
        <taxon>Eukaryota</taxon>
        <taxon>Metazoa</taxon>
        <taxon>Chordata</taxon>
        <taxon>Tunicata</taxon>
        <taxon>Appendicularia</taxon>
        <taxon>Copelata</taxon>
        <taxon>Oikopleuridae</taxon>
        <taxon>Oikopleura</taxon>
    </lineage>
</organism>
<feature type="transmembrane region" description="Helical" evidence="5">
    <location>
        <begin position="441"/>
        <end position="459"/>
    </location>
</feature>
<evidence type="ECO:0000256" key="2">
    <source>
        <dbReference type="ARBA" id="ARBA00022692"/>
    </source>
</evidence>
<accession>A0ABN7T3J3</accession>
<keyword evidence="3 5" id="KW-1133">Transmembrane helix</keyword>
<sequence>MSLEKHELDQMVGGQEKSGKKMQLVRNMGLWTGVSIIIGNVIGGGIFVSPVGVFSEVGSPGAALLVWAICGILCITGAFCYAELGLTIPTSGGDYIYVLRCFGPLLAFLRLWIAILVIYPVQQTIMAWVFGQYIISPFSSCDKATNELAAKLLTGCAIAILTWANCRSTKLGTSLNNLFTASKVSALGLLIILGLKRIFIDGSSGSLAEDIVWADTSTDMGKYASACLKGLFSYQGWSYLNFVVEELVEPKKNLPRGIFISILTCTGVYLLVNIAYFAVLSPLELMSSKAVAIDVANQMLPGWLQWLIPICVALSCFGGVNGSIIVSSRIFFIGAREDQLPRIVSMIHPEQLTPIPALLCTGTLSILYLFTGAGMYNLMSYCMFANWVWYAFAVAGLIYWRFTRKDLERPMKINLIIPFFFIGLCLLLLVFSIYSEPLECLAGFGISLIGIPVYFLFIHQAKKHPEAYKFFMDDLTKQGQLLFNVVPEDKED</sequence>
<evidence type="ECO:0000256" key="4">
    <source>
        <dbReference type="ARBA" id="ARBA00023136"/>
    </source>
</evidence>
<dbReference type="PANTHER" id="PTHR11785">
    <property type="entry name" value="AMINO ACID TRANSPORTER"/>
    <property type="match status" value="1"/>
</dbReference>
<feature type="transmembrane region" description="Helical" evidence="5">
    <location>
        <begin position="306"/>
        <end position="332"/>
    </location>
</feature>
<gene>
    <name evidence="6" type="ORF">OKIOD_LOCUS14155</name>
</gene>
<dbReference type="Proteomes" id="UP001158576">
    <property type="component" value="Chromosome 2"/>
</dbReference>
<keyword evidence="7" id="KW-1185">Reference proteome</keyword>
<keyword evidence="2 5" id="KW-0812">Transmembrane</keyword>
<comment type="subcellular location">
    <subcellularLocation>
        <location evidence="1">Membrane</location>
        <topology evidence="1">Multi-pass membrane protein</topology>
    </subcellularLocation>
</comment>
<evidence type="ECO:0000256" key="3">
    <source>
        <dbReference type="ARBA" id="ARBA00022989"/>
    </source>
</evidence>
<evidence type="ECO:0000313" key="7">
    <source>
        <dbReference type="Proteomes" id="UP001158576"/>
    </source>
</evidence>
<feature type="transmembrane region" description="Helical" evidence="5">
    <location>
        <begin position="64"/>
        <end position="84"/>
    </location>
</feature>
<dbReference type="PANTHER" id="PTHR11785:SF528">
    <property type="entry name" value="AMINO ACID TRANSPORTER PROTEIN JHI-21"/>
    <property type="match status" value="1"/>
</dbReference>
<keyword evidence="4 5" id="KW-0472">Membrane</keyword>
<feature type="transmembrane region" description="Helical" evidence="5">
    <location>
        <begin position="30"/>
        <end position="52"/>
    </location>
</feature>
<name>A0ABN7T3J3_OIKDI</name>
<dbReference type="InterPro" id="IPR002293">
    <property type="entry name" value="AA/rel_permease1"/>
</dbReference>
<evidence type="ECO:0000313" key="6">
    <source>
        <dbReference type="EMBL" id="CAG5111054.1"/>
    </source>
</evidence>
<feature type="transmembrane region" description="Helical" evidence="5">
    <location>
        <begin position="96"/>
        <end position="119"/>
    </location>
</feature>
<evidence type="ECO:0000256" key="1">
    <source>
        <dbReference type="ARBA" id="ARBA00004141"/>
    </source>
</evidence>
<feature type="transmembrane region" description="Helical" evidence="5">
    <location>
        <begin position="383"/>
        <end position="402"/>
    </location>
</feature>
<proteinExistence type="predicted"/>
<reference evidence="6 7" key="1">
    <citation type="submission" date="2021-04" db="EMBL/GenBank/DDBJ databases">
        <authorList>
            <person name="Bliznina A."/>
        </authorList>
    </citation>
    <scope>NUCLEOTIDE SEQUENCE [LARGE SCALE GENOMIC DNA]</scope>
</reference>